<organism evidence="10 11">
    <name type="scientific">Candidatus Gottesmanbacteria bacterium RIFCSPHIGHO2_01_FULL_42_12</name>
    <dbReference type="NCBI Taxonomy" id="1798377"/>
    <lineage>
        <taxon>Bacteria</taxon>
        <taxon>Candidatus Gottesmaniibacteriota</taxon>
    </lineage>
</organism>
<dbReference type="GO" id="GO:0005886">
    <property type="term" value="C:plasma membrane"/>
    <property type="evidence" value="ECO:0007669"/>
    <property type="project" value="UniProtKB-SubCell"/>
</dbReference>
<dbReference type="InterPro" id="IPR018076">
    <property type="entry name" value="T2SS_GspF_dom"/>
</dbReference>
<dbReference type="Gene3D" id="1.20.81.30">
    <property type="entry name" value="Type II secretion system (T2SS), domain F"/>
    <property type="match status" value="2"/>
</dbReference>
<protein>
    <recommendedName>
        <fullName evidence="9">Type II secretion system protein GspF domain-containing protein</fullName>
    </recommendedName>
</protein>
<feature type="transmembrane region" description="Helical" evidence="8">
    <location>
        <begin position="166"/>
        <end position="183"/>
    </location>
</feature>
<comment type="similarity">
    <text evidence="2">Belongs to the GSP F family.</text>
</comment>
<dbReference type="Proteomes" id="UP000178681">
    <property type="component" value="Unassembled WGS sequence"/>
</dbReference>
<reference evidence="10 11" key="1">
    <citation type="journal article" date="2016" name="Nat. Commun.">
        <title>Thousands of microbial genomes shed light on interconnected biogeochemical processes in an aquifer system.</title>
        <authorList>
            <person name="Anantharaman K."/>
            <person name="Brown C.T."/>
            <person name="Hug L.A."/>
            <person name="Sharon I."/>
            <person name="Castelle C.J."/>
            <person name="Probst A.J."/>
            <person name="Thomas B.C."/>
            <person name="Singh A."/>
            <person name="Wilkins M.J."/>
            <person name="Karaoz U."/>
            <person name="Brodie E.L."/>
            <person name="Williams K.H."/>
            <person name="Hubbard S.S."/>
            <person name="Banfield J.F."/>
        </authorList>
    </citation>
    <scope>NUCLEOTIDE SEQUENCE [LARGE SCALE GENOMIC DNA]</scope>
</reference>
<dbReference type="PRINTS" id="PR00812">
    <property type="entry name" value="BCTERIALGSPF"/>
</dbReference>
<dbReference type="EMBL" id="MFJG01000007">
    <property type="protein sequence ID" value="OGG07388.1"/>
    <property type="molecule type" value="Genomic_DNA"/>
</dbReference>
<evidence type="ECO:0000256" key="6">
    <source>
        <dbReference type="ARBA" id="ARBA00022989"/>
    </source>
</evidence>
<keyword evidence="5 8" id="KW-0812">Transmembrane</keyword>
<evidence type="ECO:0000313" key="10">
    <source>
        <dbReference type="EMBL" id="OGG07388.1"/>
    </source>
</evidence>
<evidence type="ECO:0000313" key="11">
    <source>
        <dbReference type="Proteomes" id="UP000178681"/>
    </source>
</evidence>
<evidence type="ECO:0000256" key="5">
    <source>
        <dbReference type="ARBA" id="ARBA00022692"/>
    </source>
</evidence>
<dbReference type="FunFam" id="1.20.81.30:FF:000001">
    <property type="entry name" value="Type II secretion system protein F"/>
    <property type="match status" value="1"/>
</dbReference>
<evidence type="ECO:0000256" key="8">
    <source>
        <dbReference type="SAM" id="Phobius"/>
    </source>
</evidence>
<dbReference type="InterPro" id="IPR042094">
    <property type="entry name" value="T2SS_GspF_sf"/>
</dbReference>
<keyword evidence="3" id="KW-1003">Cell membrane</keyword>
<evidence type="ECO:0000256" key="1">
    <source>
        <dbReference type="ARBA" id="ARBA00004429"/>
    </source>
</evidence>
<evidence type="ECO:0000256" key="7">
    <source>
        <dbReference type="ARBA" id="ARBA00023136"/>
    </source>
</evidence>
<comment type="subcellular location">
    <subcellularLocation>
        <location evidence="1">Cell inner membrane</location>
        <topology evidence="1">Multi-pass membrane protein</topology>
    </subcellularLocation>
</comment>
<dbReference type="PANTHER" id="PTHR30012">
    <property type="entry name" value="GENERAL SECRETION PATHWAY PROTEIN"/>
    <property type="match status" value="1"/>
</dbReference>
<sequence>MITLSSNEKMGLMGNLSTMLTAGIPIMEAVESLLEDAKGNGKKVLEALRDDLAQGKRISASFANFPNVFNKVTISVIKASEEAGTLETALVDIKENIQKESEFSDKLKSAMVYPILILTVFLGVLGVMLIFVIPKIATVFGKLKVALPLPTQIMIFLSDLVLKQTPYFLGGLFLFIALVIILFKTQRARFMAIIYMLPIISRLVREIDLARFSRTLYLLLNAGLTITSALDLSQEVVIRKKTKMIISQSREMVLTGKKLAEGMKKYKGEIPAMMIKLIEVGEKSGSLDKAMDDISDYLDYQVSGTLKTLIVLMEPIMLIVVGLSVGGMMLAIIAPMYGLIGQIGAR</sequence>
<feature type="transmembrane region" description="Helical" evidence="8">
    <location>
        <begin position="111"/>
        <end position="133"/>
    </location>
</feature>
<evidence type="ECO:0000256" key="2">
    <source>
        <dbReference type="ARBA" id="ARBA00005745"/>
    </source>
</evidence>
<keyword evidence="4" id="KW-0997">Cell inner membrane</keyword>
<dbReference type="Pfam" id="PF00482">
    <property type="entry name" value="T2SSF"/>
    <property type="match status" value="2"/>
</dbReference>
<feature type="domain" description="Type II secretion system protein GspF" evidence="9">
    <location>
        <begin position="15"/>
        <end position="134"/>
    </location>
</feature>
<gene>
    <name evidence="10" type="ORF">A2872_03650</name>
</gene>
<accession>A0A1F5Z4K9</accession>
<feature type="domain" description="Type II secretion system protein GspF" evidence="9">
    <location>
        <begin position="212"/>
        <end position="335"/>
    </location>
</feature>
<evidence type="ECO:0000256" key="4">
    <source>
        <dbReference type="ARBA" id="ARBA00022519"/>
    </source>
</evidence>
<evidence type="ECO:0000259" key="9">
    <source>
        <dbReference type="Pfam" id="PF00482"/>
    </source>
</evidence>
<feature type="transmembrane region" description="Helical" evidence="8">
    <location>
        <begin position="316"/>
        <end position="340"/>
    </location>
</feature>
<dbReference type="PANTHER" id="PTHR30012:SF0">
    <property type="entry name" value="TYPE II SECRETION SYSTEM PROTEIN F-RELATED"/>
    <property type="match status" value="1"/>
</dbReference>
<keyword evidence="6 8" id="KW-1133">Transmembrane helix</keyword>
<name>A0A1F5Z4K9_9BACT</name>
<proteinExistence type="inferred from homology"/>
<keyword evidence="7 8" id="KW-0472">Membrane</keyword>
<dbReference type="STRING" id="1798377.A2872_03650"/>
<evidence type="ECO:0000256" key="3">
    <source>
        <dbReference type="ARBA" id="ARBA00022475"/>
    </source>
</evidence>
<dbReference type="InterPro" id="IPR003004">
    <property type="entry name" value="GspF/PilC"/>
</dbReference>
<dbReference type="AlphaFoldDB" id="A0A1F5Z4K9"/>
<comment type="caution">
    <text evidence="10">The sequence shown here is derived from an EMBL/GenBank/DDBJ whole genome shotgun (WGS) entry which is preliminary data.</text>
</comment>